<dbReference type="RefSeq" id="WP_117678439.1">
    <property type="nucleotide sequence ID" value="NZ_JAKKXP010000041.1"/>
</dbReference>
<feature type="coiled-coil region" evidence="1">
    <location>
        <begin position="112"/>
        <end position="142"/>
    </location>
</feature>
<dbReference type="EMBL" id="QSSN01000025">
    <property type="protein sequence ID" value="RGL83090.1"/>
    <property type="molecule type" value="Genomic_DNA"/>
</dbReference>
<sequence length="783" mass="91520">MFENFKTIKIKGGCFDNETEFELFKKDELSVIYGRNGSGKTTIANCIGELVKSDEEKNPDFTVTSNAIITNDKQDSIFIFNEDFVRDQVRVERDGINTIVMLGEQVELDEKIMKKKEVLTKLELEINKLEQEQKKYDNAKENISPLYYFNQIREALRADGGWADIDRDVKGNTVKSRISEDVINTLLSLEEPLENYDILHNRVMDNLNLYRESEDAQELAWNKVTVSLPDTLDRLIELLIKPLDVPELTEREHRLLALLVQHPLHSTEETKRMLAEDWSFCPMCLREITELDKENITQTLTHILNDEAKKYEQLLYAELKKFTSIETSLPEFKGSLNEQELNSAHAALTNLNSILYKVQQRINQRKNDIYKALKVPFSEEECKVYKEAVITWIKALDVIDACVKRFNDSVNKRTKLYKQIRIDNYLLARKLHSALLQSYKQSIEKSNQNQECLDIKCKERDKIQNEIKVLKAQKERTDIALDYINQELQYVFYSKRKISLEPGEGCYKLRINGRPVKPKKISVGERNVLGLCYFFAKLFGGKTEFAKYSSEYLIVLDDPVSSFDYGNRVGVMTLLRFQFGNILKGNINSRILVLSHDLQSIFDLMKIRNELTGKSDPTFVELVNQAFKVHKSKNEYKKLLEYVFEYASNADSYEIDDIRDISIGNTMRRLLEAYSSFCYNIGFEKMLRMDDILINIPEDKRNYYANFMYRLTLNTESHMEENMYTLNGITARFTKEEKIQTAKSVLLFLLYINRPHLTAYLPEHIDEIENWRTDENKWILSLK</sequence>
<evidence type="ECO:0000259" key="2">
    <source>
        <dbReference type="Pfam" id="PF13166"/>
    </source>
</evidence>
<name>A0A396ALE2_PHOVU</name>
<feature type="domain" description="Protein CR006 P-loop" evidence="2">
    <location>
        <begin position="13"/>
        <end position="723"/>
    </location>
</feature>
<gene>
    <name evidence="3" type="ORF">DXC44_17225</name>
</gene>
<dbReference type="Proteomes" id="UP000261278">
    <property type="component" value="Unassembled WGS sequence"/>
</dbReference>
<comment type="caution">
    <text evidence="3">The sequence shown here is derived from an EMBL/GenBank/DDBJ whole genome shotgun (WGS) entry which is preliminary data.</text>
</comment>
<dbReference type="SUPFAM" id="SSF52540">
    <property type="entry name" value="P-loop containing nucleoside triphosphate hydrolases"/>
    <property type="match status" value="2"/>
</dbReference>
<reference evidence="3 4" key="1">
    <citation type="submission" date="2018-08" db="EMBL/GenBank/DDBJ databases">
        <title>A genome reference for cultivated species of the human gut microbiota.</title>
        <authorList>
            <person name="Zou Y."/>
            <person name="Xue W."/>
            <person name="Luo G."/>
        </authorList>
    </citation>
    <scope>NUCLEOTIDE SEQUENCE [LARGE SCALE GENOMIC DNA]</scope>
    <source>
        <strain evidence="3 4">TF05-18</strain>
    </source>
</reference>
<dbReference type="PANTHER" id="PTHR32182">
    <property type="entry name" value="DNA REPLICATION AND REPAIR PROTEIN RECF"/>
    <property type="match status" value="1"/>
</dbReference>
<dbReference type="InterPro" id="IPR026866">
    <property type="entry name" value="CR006_AAA"/>
</dbReference>
<dbReference type="AlphaFoldDB" id="A0A396ALE2"/>
<dbReference type="Pfam" id="PF13166">
    <property type="entry name" value="AAA_13"/>
    <property type="match status" value="1"/>
</dbReference>
<feature type="coiled-coil region" evidence="1">
    <location>
        <begin position="453"/>
        <end position="480"/>
    </location>
</feature>
<evidence type="ECO:0000313" key="4">
    <source>
        <dbReference type="Proteomes" id="UP000261278"/>
    </source>
</evidence>
<dbReference type="InterPro" id="IPR027417">
    <property type="entry name" value="P-loop_NTPase"/>
</dbReference>
<dbReference type="Gene3D" id="3.40.50.300">
    <property type="entry name" value="P-loop containing nucleotide triphosphate hydrolases"/>
    <property type="match status" value="2"/>
</dbReference>
<dbReference type="PANTHER" id="PTHR32182:SF0">
    <property type="entry name" value="DNA REPLICATION AND REPAIR PROTEIN RECF"/>
    <property type="match status" value="1"/>
</dbReference>
<keyword evidence="1" id="KW-0175">Coiled coil</keyword>
<dbReference type="GO" id="GO:0006302">
    <property type="term" value="P:double-strand break repair"/>
    <property type="evidence" value="ECO:0007669"/>
    <property type="project" value="TreeGrafter"/>
</dbReference>
<proteinExistence type="predicted"/>
<dbReference type="GO" id="GO:0000731">
    <property type="term" value="P:DNA synthesis involved in DNA repair"/>
    <property type="evidence" value="ECO:0007669"/>
    <property type="project" value="TreeGrafter"/>
</dbReference>
<protein>
    <recommendedName>
        <fullName evidence="2">Protein CR006 P-loop domain-containing protein</fullName>
    </recommendedName>
</protein>
<organism evidence="3 4">
    <name type="scientific">Phocaeicola vulgatus</name>
    <name type="common">Bacteroides vulgatus</name>
    <dbReference type="NCBI Taxonomy" id="821"/>
    <lineage>
        <taxon>Bacteria</taxon>
        <taxon>Pseudomonadati</taxon>
        <taxon>Bacteroidota</taxon>
        <taxon>Bacteroidia</taxon>
        <taxon>Bacteroidales</taxon>
        <taxon>Bacteroidaceae</taxon>
        <taxon>Phocaeicola</taxon>
    </lineage>
</organism>
<accession>A0A396ALE2</accession>
<evidence type="ECO:0000256" key="1">
    <source>
        <dbReference type="SAM" id="Coils"/>
    </source>
</evidence>
<evidence type="ECO:0000313" key="3">
    <source>
        <dbReference type="EMBL" id="RGL83090.1"/>
    </source>
</evidence>